<keyword evidence="4 11" id="KW-0479">Metal-binding</keyword>
<dbReference type="EMBL" id="VIFK01000197">
    <property type="protein sequence ID" value="TQE98466.1"/>
    <property type="molecule type" value="Genomic_DNA"/>
</dbReference>
<comment type="similarity">
    <text evidence="1">Belongs to the complex I 24 kDa subunit family.</text>
</comment>
<feature type="binding site" evidence="11">
    <location>
        <position position="141"/>
    </location>
    <ligand>
        <name>[2Fe-2S] cluster</name>
        <dbReference type="ChEBI" id="CHEBI:190135"/>
    </ligand>
</feature>
<dbReference type="InterPro" id="IPR041921">
    <property type="entry name" value="NuoE_N"/>
</dbReference>
<evidence type="ECO:0000256" key="2">
    <source>
        <dbReference type="ARBA" id="ARBA00019898"/>
    </source>
</evidence>
<dbReference type="GO" id="GO:0046872">
    <property type="term" value="F:metal ion binding"/>
    <property type="evidence" value="ECO:0007669"/>
    <property type="project" value="UniProtKB-KW"/>
</dbReference>
<comment type="caution">
    <text evidence="12">The sequence shown here is derived from an EMBL/GenBank/DDBJ whole genome shotgun (WGS) entry which is preliminary data.</text>
</comment>
<evidence type="ECO:0000256" key="6">
    <source>
        <dbReference type="ARBA" id="ARBA00023014"/>
    </source>
</evidence>
<evidence type="ECO:0000256" key="9">
    <source>
        <dbReference type="ARBA" id="ARBA00034078"/>
    </source>
</evidence>
<evidence type="ECO:0000256" key="1">
    <source>
        <dbReference type="ARBA" id="ARBA00010643"/>
    </source>
</evidence>
<dbReference type="GO" id="GO:0051537">
    <property type="term" value="F:2 iron, 2 sulfur cluster binding"/>
    <property type="evidence" value="ECO:0007669"/>
    <property type="project" value="UniProtKB-KW"/>
</dbReference>
<dbReference type="GO" id="GO:0003954">
    <property type="term" value="F:NADH dehydrogenase activity"/>
    <property type="evidence" value="ECO:0007669"/>
    <property type="project" value="TreeGrafter"/>
</dbReference>
<reference evidence="12 13" key="1">
    <citation type="submission" date="2019-06" db="EMBL/GenBank/DDBJ databases">
        <title>Metagenome assembled Genome of Spiribacter salinus SL48-SHIP from the microbial mat of Salt Lake 48 (Novosibirsk region, Russia).</title>
        <authorList>
            <person name="Shipova A."/>
            <person name="Rozanov A.S."/>
            <person name="Bryanskaya A.V."/>
            <person name="Peltek S.E."/>
        </authorList>
    </citation>
    <scope>NUCLEOTIDE SEQUENCE [LARGE SCALE GENOMIC DNA]</scope>
    <source>
        <strain evidence="12">SL48-SHIP-2</strain>
    </source>
</reference>
<evidence type="ECO:0000313" key="13">
    <source>
        <dbReference type="Proteomes" id="UP000315400"/>
    </source>
</evidence>
<dbReference type="InterPro" id="IPR002023">
    <property type="entry name" value="NuoE-like"/>
</dbReference>
<keyword evidence="6 11" id="KW-0411">Iron-sulfur</keyword>
<dbReference type="PANTHER" id="PTHR10371">
    <property type="entry name" value="NADH DEHYDROGENASE UBIQUINONE FLAVOPROTEIN 2, MITOCHONDRIAL"/>
    <property type="match status" value="1"/>
</dbReference>
<dbReference type="InterPro" id="IPR042128">
    <property type="entry name" value="NuoE_dom"/>
</dbReference>
<sequence>MSSAEEQVLSGLTATEQAEIDAWLKRFPDDPAGRQSAVIPALHIVQHNSGGWLPRERMDAVADYLDMAPARVYEVATFYGMFDVKPVGRHKVNICTNISCMLRGSDEIVEHVEKRLGISLGDTTADGRITLKREEECLAACTGAPMMLVDEAFYTDLTPEKIDRILDDLE</sequence>
<evidence type="ECO:0000256" key="8">
    <source>
        <dbReference type="ARBA" id="ARBA00032788"/>
    </source>
</evidence>
<accession>A0A540VP33</accession>
<gene>
    <name evidence="12" type="ORF">FKY71_13710</name>
</gene>
<dbReference type="STRING" id="1260251.SPISAL_03115"/>
<comment type="cofactor">
    <cofactor evidence="11">
        <name>[2Fe-2S] cluster</name>
        <dbReference type="ChEBI" id="CHEBI:190135"/>
    </cofactor>
    <text evidence="11">Binds 1 [2Fe-2S] cluster.</text>
</comment>
<feature type="binding site" evidence="11">
    <location>
        <position position="95"/>
    </location>
    <ligand>
        <name>[2Fe-2S] cluster</name>
        <dbReference type="ChEBI" id="CHEBI:190135"/>
    </ligand>
</feature>
<evidence type="ECO:0000313" key="12">
    <source>
        <dbReference type="EMBL" id="TQE98466.1"/>
    </source>
</evidence>
<feature type="binding site" evidence="11">
    <location>
        <position position="137"/>
    </location>
    <ligand>
        <name>[2Fe-2S] cluster</name>
        <dbReference type="ChEBI" id="CHEBI:190135"/>
    </ligand>
</feature>
<dbReference type="CDD" id="cd03064">
    <property type="entry name" value="TRX_Fd_NuoE"/>
    <property type="match status" value="1"/>
</dbReference>
<dbReference type="Gene3D" id="1.10.10.1590">
    <property type="entry name" value="NADH-quinone oxidoreductase subunit E"/>
    <property type="match status" value="1"/>
</dbReference>
<dbReference type="AlphaFoldDB" id="A0A540VP33"/>
<evidence type="ECO:0000256" key="4">
    <source>
        <dbReference type="ARBA" id="ARBA00022723"/>
    </source>
</evidence>
<dbReference type="FunFam" id="1.10.10.1590:FF:000001">
    <property type="entry name" value="NADH-quinone oxidoreductase subunit E"/>
    <property type="match status" value="1"/>
</dbReference>
<name>A0A540VP33_9GAMM</name>
<dbReference type="SUPFAM" id="SSF52833">
    <property type="entry name" value="Thioredoxin-like"/>
    <property type="match status" value="1"/>
</dbReference>
<comment type="catalytic activity">
    <reaction evidence="10">
        <text>a quinone + NADH + 5 H(+)(in) = a quinol + NAD(+) + 4 H(+)(out)</text>
        <dbReference type="Rhea" id="RHEA:57888"/>
        <dbReference type="ChEBI" id="CHEBI:15378"/>
        <dbReference type="ChEBI" id="CHEBI:24646"/>
        <dbReference type="ChEBI" id="CHEBI:57540"/>
        <dbReference type="ChEBI" id="CHEBI:57945"/>
        <dbReference type="ChEBI" id="CHEBI:132124"/>
    </reaction>
</comment>
<dbReference type="Gene3D" id="3.40.30.10">
    <property type="entry name" value="Glutaredoxin"/>
    <property type="match status" value="1"/>
</dbReference>
<dbReference type="Proteomes" id="UP000315400">
    <property type="component" value="Unassembled WGS sequence"/>
</dbReference>
<feature type="binding site" evidence="11">
    <location>
        <position position="100"/>
    </location>
    <ligand>
        <name>[2Fe-2S] cluster</name>
        <dbReference type="ChEBI" id="CHEBI:190135"/>
    </ligand>
</feature>
<evidence type="ECO:0000256" key="7">
    <source>
        <dbReference type="ARBA" id="ARBA00031580"/>
    </source>
</evidence>
<dbReference type="Pfam" id="PF01257">
    <property type="entry name" value="2Fe-2S_thioredx"/>
    <property type="match status" value="1"/>
</dbReference>
<keyword evidence="3 11" id="KW-0001">2Fe-2S</keyword>
<dbReference type="PIRSF" id="PIRSF000216">
    <property type="entry name" value="NADH_DH_24kDa"/>
    <property type="match status" value="1"/>
</dbReference>
<protein>
    <recommendedName>
        <fullName evidence="2">NADH-quinone oxidoreductase subunit E</fullName>
    </recommendedName>
    <alternativeName>
        <fullName evidence="7">NADH dehydrogenase I subunit E</fullName>
    </alternativeName>
    <alternativeName>
        <fullName evidence="8">NDH-1 subunit E</fullName>
    </alternativeName>
</protein>
<dbReference type="PANTHER" id="PTHR10371:SF3">
    <property type="entry name" value="NADH DEHYDROGENASE [UBIQUINONE] FLAVOPROTEIN 2, MITOCHONDRIAL"/>
    <property type="match status" value="1"/>
</dbReference>
<evidence type="ECO:0000256" key="10">
    <source>
        <dbReference type="ARBA" id="ARBA00047712"/>
    </source>
</evidence>
<dbReference type="NCBIfam" id="TIGR01958">
    <property type="entry name" value="nuoE_fam"/>
    <property type="match status" value="1"/>
</dbReference>
<proteinExistence type="inferred from homology"/>
<evidence type="ECO:0000256" key="5">
    <source>
        <dbReference type="ARBA" id="ARBA00023004"/>
    </source>
</evidence>
<evidence type="ECO:0000256" key="11">
    <source>
        <dbReference type="PIRSR" id="PIRSR000216-1"/>
    </source>
</evidence>
<evidence type="ECO:0000256" key="3">
    <source>
        <dbReference type="ARBA" id="ARBA00022714"/>
    </source>
</evidence>
<keyword evidence="5 11" id="KW-0408">Iron</keyword>
<dbReference type="InterPro" id="IPR036249">
    <property type="entry name" value="Thioredoxin-like_sf"/>
</dbReference>
<comment type="cofactor">
    <cofactor evidence="9">
        <name>[2Fe-2S] cluster</name>
        <dbReference type="ChEBI" id="CHEBI:190135"/>
    </cofactor>
</comment>
<organism evidence="12 13">
    <name type="scientific">Spiribacter salinus</name>
    <dbReference type="NCBI Taxonomy" id="1335746"/>
    <lineage>
        <taxon>Bacteria</taxon>
        <taxon>Pseudomonadati</taxon>
        <taxon>Pseudomonadota</taxon>
        <taxon>Gammaproteobacteria</taxon>
        <taxon>Chromatiales</taxon>
        <taxon>Ectothiorhodospiraceae</taxon>
        <taxon>Spiribacter</taxon>
    </lineage>
</organism>